<dbReference type="Proteomes" id="UP001497480">
    <property type="component" value="Unassembled WGS sequence"/>
</dbReference>
<sequence length="56" mass="6700">MAFKPRKQMTPHNRTERNMTRFASKLRLRENRFVELWLCMEGAGELAELGDWLSVF</sequence>
<evidence type="ECO:0000313" key="1">
    <source>
        <dbReference type="EMBL" id="CAL0306647.1"/>
    </source>
</evidence>
<accession>A0AAV1WBL0</accession>
<evidence type="ECO:0000313" key="2">
    <source>
        <dbReference type="Proteomes" id="UP001497480"/>
    </source>
</evidence>
<dbReference type="AlphaFoldDB" id="A0AAV1WBL0"/>
<gene>
    <name evidence="1" type="ORF">LLUT_LOCUS7707</name>
</gene>
<name>A0AAV1WBL0_LUPLU</name>
<keyword evidence="2" id="KW-1185">Reference proteome</keyword>
<protein>
    <submittedName>
        <fullName evidence="1">Uncharacterized protein</fullName>
    </submittedName>
</protein>
<organism evidence="1 2">
    <name type="scientific">Lupinus luteus</name>
    <name type="common">European yellow lupine</name>
    <dbReference type="NCBI Taxonomy" id="3873"/>
    <lineage>
        <taxon>Eukaryota</taxon>
        <taxon>Viridiplantae</taxon>
        <taxon>Streptophyta</taxon>
        <taxon>Embryophyta</taxon>
        <taxon>Tracheophyta</taxon>
        <taxon>Spermatophyta</taxon>
        <taxon>Magnoliopsida</taxon>
        <taxon>eudicotyledons</taxon>
        <taxon>Gunneridae</taxon>
        <taxon>Pentapetalae</taxon>
        <taxon>rosids</taxon>
        <taxon>fabids</taxon>
        <taxon>Fabales</taxon>
        <taxon>Fabaceae</taxon>
        <taxon>Papilionoideae</taxon>
        <taxon>50 kb inversion clade</taxon>
        <taxon>genistoids sensu lato</taxon>
        <taxon>core genistoids</taxon>
        <taxon>Genisteae</taxon>
        <taxon>Lupinus</taxon>
    </lineage>
</organism>
<reference evidence="1 2" key="1">
    <citation type="submission" date="2024-03" db="EMBL/GenBank/DDBJ databases">
        <authorList>
            <person name="Martinez-Hernandez J."/>
        </authorList>
    </citation>
    <scope>NUCLEOTIDE SEQUENCE [LARGE SCALE GENOMIC DNA]</scope>
</reference>
<proteinExistence type="predicted"/>
<dbReference type="EMBL" id="CAXHTB010000005">
    <property type="protein sequence ID" value="CAL0306647.1"/>
    <property type="molecule type" value="Genomic_DNA"/>
</dbReference>
<comment type="caution">
    <text evidence="1">The sequence shown here is derived from an EMBL/GenBank/DDBJ whole genome shotgun (WGS) entry which is preliminary data.</text>
</comment>